<name>A0AAU8GPK6_9CAUD</name>
<dbReference type="EMBL" id="PP758912">
    <property type="protein sequence ID" value="XCH43889.1"/>
    <property type="molecule type" value="Genomic_DNA"/>
</dbReference>
<reference evidence="2" key="1">
    <citation type="submission" date="2024-05" db="EMBL/GenBank/DDBJ databases">
        <authorList>
            <person name="Benson E.M."/>
            <person name="Blount M.E."/>
            <person name="Chauhan S."/>
            <person name="Ehrhart J.N."/>
            <person name="Foster A.Z."/>
            <person name="Ingber A.M."/>
            <person name="Julian M.L."/>
            <person name="Kwansah D.N."/>
            <person name="Le T."/>
            <person name="May E.J."/>
            <person name="Mazel E.H."/>
            <person name="Morency E."/>
            <person name="Nelson S.A."/>
            <person name="O'Toole C.T."/>
            <person name="Potter K.E."/>
            <person name="Rue A.R."/>
            <person name="Vita L.A."/>
            <person name="Weigand K.A."/>
            <person name="Monti D.L."/>
            <person name="Russell D.A."/>
            <person name="Jacobs-Sera D."/>
            <person name="Hatfull G.F."/>
        </authorList>
    </citation>
    <scope>NUCLEOTIDE SEQUENCE</scope>
</reference>
<protein>
    <submittedName>
        <fullName evidence="2">Uncharacterized protein</fullName>
    </submittedName>
</protein>
<dbReference type="Pfam" id="PF23847">
    <property type="entry name" value="DUF7211"/>
    <property type="match status" value="1"/>
</dbReference>
<gene>
    <name evidence="2" type="primary">17</name>
    <name evidence="2" type="ORF">SEA_PETITO_17</name>
</gene>
<evidence type="ECO:0000256" key="1">
    <source>
        <dbReference type="SAM" id="MobiDB-lite"/>
    </source>
</evidence>
<organism evidence="2">
    <name type="scientific">Gordonia phage Petito</name>
    <dbReference type="NCBI Taxonomy" id="3158876"/>
    <lineage>
        <taxon>Viruses</taxon>
        <taxon>Duplodnaviria</taxon>
        <taxon>Heunggongvirae</taxon>
        <taxon>Uroviricota</taxon>
        <taxon>Caudoviricetes</taxon>
    </lineage>
</organism>
<feature type="compositionally biased region" description="Basic and acidic residues" evidence="1">
    <location>
        <begin position="51"/>
        <end position="69"/>
    </location>
</feature>
<feature type="region of interest" description="Disordered" evidence="1">
    <location>
        <begin position="13"/>
        <end position="69"/>
    </location>
</feature>
<dbReference type="InterPro" id="IPR055635">
    <property type="entry name" value="DUF7211"/>
</dbReference>
<evidence type="ECO:0000313" key="2">
    <source>
        <dbReference type="EMBL" id="XCH43889.1"/>
    </source>
</evidence>
<feature type="compositionally biased region" description="Low complexity" evidence="1">
    <location>
        <begin position="26"/>
        <end position="37"/>
    </location>
</feature>
<accession>A0AAU8GPK6</accession>
<proteinExistence type="predicted"/>
<sequence>MAEDLESFLAHHGVKGMKWGQRKQDGGTSPGSSSFGSKKPDLSTLSGGETVSKKDFSRKEVKRANKANKEAYDVKKTEEAYAEAKAGGERVLVKSRAVGDYADTVMTGKDFASYVESGGLLNVASTRVFARQAAEGEQFVMNNFQDEVYRPIKRK</sequence>